<keyword evidence="5 8" id="KW-0093">Biotin biosynthesis</keyword>
<feature type="binding site" evidence="8">
    <location>
        <position position="236"/>
    </location>
    <ligand>
        <name>pyridoxal 5'-phosphate</name>
        <dbReference type="ChEBI" id="CHEBI:597326"/>
    </ligand>
</feature>
<feature type="binding site" evidence="8">
    <location>
        <position position="22"/>
    </location>
    <ligand>
        <name>substrate</name>
    </ligand>
</feature>
<evidence type="ECO:0000256" key="6">
    <source>
        <dbReference type="ARBA" id="ARBA00022898"/>
    </source>
</evidence>
<comment type="catalytic activity">
    <reaction evidence="7 8">
        <text>6-carboxyhexanoyl-[ACP] + L-alanine + H(+) = (8S)-8-amino-7-oxononanoate + holo-[ACP] + CO2</text>
        <dbReference type="Rhea" id="RHEA:42288"/>
        <dbReference type="Rhea" id="RHEA-COMP:9685"/>
        <dbReference type="Rhea" id="RHEA-COMP:9955"/>
        <dbReference type="ChEBI" id="CHEBI:15378"/>
        <dbReference type="ChEBI" id="CHEBI:16526"/>
        <dbReference type="ChEBI" id="CHEBI:57972"/>
        <dbReference type="ChEBI" id="CHEBI:64479"/>
        <dbReference type="ChEBI" id="CHEBI:78846"/>
        <dbReference type="ChEBI" id="CHEBI:149468"/>
        <dbReference type="EC" id="2.3.1.47"/>
    </reaction>
</comment>
<dbReference type="Gene3D" id="3.40.640.10">
    <property type="entry name" value="Type I PLP-dependent aspartate aminotransferase-like (Major domain)"/>
    <property type="match status" value="1"/>
</dbReference>
<comment type="cofactor">
    <cofactor evidence="1 8">
        <name>pyridoxal 5'-phosphate</name>
        <dbReference type="ChEBI" id="CHEBI:597326"/>
    </cofactor>
</comment>
<evidence type="ECO:0000256" key="4">
    <source>
        <dbReference type="ARBA" id="ARBA00022679"/>
    </source>
</evidence>
<comment type="subunit">
    <text evidence="3 8">Homodimer.</text>
</comment>
<protein>
    <recommendedName>
        <fullName evidence="8">8-amino-7-oxononanoate synthase</fullName>
        <shortName evidence="8">AONS</shortName>
        <ecNumber evidence="8">2.3.1.47</ecNumber>
    </recommendedName>
    <alternativeName>
        <fullName evidence="8">7-keto-8-amino-pelargonic acid synthase</fullName>
        <shortName evidence="8">7-KAP synthase</shortName>
        <shortName evidence="8">KAPA synthase</shortName>
    </alternativeName>
    <alternativeName>
        <fullName evidence="8">8-amino-7-ketopelargonate synthase</fullName>
    </alternativeName>
</protein>
<feature type="binding site" evidence="8">
    <location>
        <position position="353"/>
    </location>
    <ligand>
        <name>substrate</name>
    </ligand>
</feature>
<evidence type="ECO:0000259" key="9">
    <source>
        <dbReference type="Pfam" id="PF00155"/>
    </source>
</evidence>
<dbReference type="HAMAP" id="MF_01693">
    <property type="entry name" value="BioF_aminotrans_2"/>
    <property type="match status" value="1"/>
</dbReference>
<dbReference type="NCBIfam" id="TIGR00858">
    <property type="entry name" value="bioF"/>
    <property type="match status" value="1"/>
</dbReference>
<dbReference type="InterPro" id="IPR015421">
    <property type="entry name" value="PyrdxlP-dep_Trfase_major"/>
</dbReference>
<dbReference type="InterPro" id="IPR050087">
    <property type="entry name" value="AON_synthase_class-II"/>
</dbReference>
<evidence type="ECO:0000256" key="1">
    <source>
        <dbReference type="ARBA" id="ARBA00001933"/>
    </source>
</evidence>
<dbReference type="SUPFAM" id="SSF53383">
    <property type="entry name" value="PLP-dependent transferases"/>
    <property type="match status" value="1"/>
</dbReference>
<dbReference type="RefSeq" id="WP_402700936.1">
    <property type="nucleotide sequence ID" value="NZ_JBIUZV010000006.1"/>
</dbReference>
<keyword evidence="4 8" id="KW-0808">Transferase</keyword>
<dbReference type="Pfam" id="PF00155">
    <property type="entry name" value="Aminotran_1_2"/>
    <property type="match status" value="1"/>
</dbReference>
<evidence type="ECO:0000256" key="3">
    <source>
        <dbReference type="ARBA" id="ARBA00011738"/>
    </source>
</evidence>
<dbReference type="EMBL" id="JBIUZV010000006">
    <property type="protein sequence ID" value="MFJ3046723.1"/>
    <property type="molecule type" value="Genomic_DNA"/>
</dbReference>
<feature type="binding site" evidence="8">
    <location>
        <begin position="109"/>
        <end position="110"/>
    </location>
    <ligand>
        <name>pyridoxal 5'-phosphate</name>
        <dbReference type="ChEBI" id="CHEBI:597326"/>
    </ligand>
</feature>
<dbReference type="Proteomes" id="UP001617427">
    <property type="component" value="Unassembled WGS sequence"/>
</dbReference>
<dbReference type="InterPro" id="IPR004723">
    <property type="entry name" value="AONS_Archaea/Proteobacteria"/>
</dbReference>
<comment type="similarity">
    <text evidence="8">Belongs to the class-II pyridoxal-phosphate-dependent aminotransferase family. BioF subfamily.</text>
</comment>
<evidence type="ECO:0000256" key="8">
    <source>
        <dbReference type="HAMAP-Rule" id="MF_01693"/>
    </source>
</evidence>
<proteinExistence type="inferred from homology"/>
<gene>
    <name evidence="8 10" type="primary">bioF</name>
    <name evidence="10" type="ORF">ACIPEN_12910</name>
</gene>
<evidence type="ECO:0000256" key="7">
    <source>
        <dbReference type="ARBA" id="ARBA00047715"/>
    </source>
</evidence>
<feature type="domain" description="Aminotransferase class I/classII large" evidence="9">
    <location>
        <begin position="41"/>
        <end position="381"/>
    </location>
</feature>
<reference evidence="10 11" key="1">
    <citation type="submission" date="2024-10" db="EMBL/GenBank/DDBJ databases">
        <title>The Natural Products Discovery Center: Release of the First 8490 Sequenced Strains for Exploring Actinobacteria Biosynthetic Diversity.</title>
        <authorList>
            <person name="Kalkreuter E."/>
            <person name="Kautsar S.A."/>
            <person name="Yang D."/>
            <person name="Bader C.D."/>
            <person name="Teijaro C.N."/>
            <person name="Fluegel L."/>
            <person name="Davis C.M."/>
            <person name="Simpson J.R."/>
            <person name="Lauterbach L."/>
            <person name="Steele A.D."/>
            <person name="Gui C."/>
            <person name="Meng S."/>
            <person name="Li G."/>
            <person name="Viehrig K."/>
            <person name="Ye F."/>
            <person name="Su P."/>
            <person name="Kiefer A.F."/>
            <person name="Nichols A."/>
            <person name="Cepeda A.J."/>
            <person name="Yan W."/>
            <person name="Fan B."/>
            <person name="Jiang Y."/>
            <person name="Adhikari A."/>
            <person name="Zheng C.-J."/>
            <person name="Schuster L."/>
            <person name="Cowan T.M."/>
            <person name="Smanski M.J."/>
            <person name="Chevrette M.G."/>
            <person name="De Carvalho L.P.S."/>
            <person name="Shen B."/>
        </authorList>
    </citation>
    <scope>NUCLEOTIDE SEQUENCE [LARGE SCALE GENOMIC DNA]</scope>
    <source>
        <strain evidence="10 11">NPDC087045</strain>
    </source>
</reference>
<dbReference type="InterPro" id="IPR015424">
    <property type="entry name" value="PyrdxlP-dep_Trfase"/>
</dbReference>
<dbReference type="EC" id="2.3.1.47" evidence="8"/>
<comment type="pathway">
    <text evidence="2 8">Cofactor biosynthesis; biotin biosynthesis.</text>
</comment>
<dbReference type="GO" id="GO:0008710">
    <property type="term" value="F:8-amino-7-oxononanoate synthase activity"/>
    <property type="evidence" value="ECO:0007669"/>
    <property type="project" value="UniProtKB-EC"/>
</dbReference>
<feature type="modified residue" description="N6-(pyridoxal phosphate)lysine" evidence="8">
    <location>
        <position position="239"/>
    </location>
</feature>
<keyword evidence="6 8" id="KW-0663">Pyridoxal phosphate</keyword>
<feature type="binding site" evidence="8">
    <location>
        <position position="208"/>
    </location>
    <ligand>
        <name>pyridoxal 5'-phosphate</name>
        <dbReference type="ChEBI" id="CHEBI:597326"/>
    </ligand>
</feature>
<feature type="binding site" evidence="8">
    <location>
        <position position="134"/>
    </location>
    <ligand>
        <name>substrate</name>
    </ligand>
</feature>
<evidence type="ECO:0000256" key="5">
    <source>
        <dbReference type="ARBA" id="ARBA00022756"/>
    </source>
</evidence>
<dbReference type="PANTHER" id="PTHR13693:SF100">
    <property type="entry name" value="8-AMINO-7-OXONONANOATE SYNTHASE"/>
    <property type="match status" value="1"/>
</dbReference>
<comment type="function">
    <text evidence="8">Catalyzes the decarboxylative condensation of pimeloyl-[acyl-carrier protein] and L-alanine to produce 8-amino-7-oxononanoate (AON), [acyl-carrier protein], and carbon dioxide.</text>
</comment>
<evidence type="ECO:0000256" key="2">
    <source>
        <dbReference type="ARBA" id="ARBA00004746"/>
    </source>
</evidence>
<dbReference type="InterPro" id="IPR015422">
    <property type="entry name" value="PyrdxlP-dep_Trfase_small"/>
</dbReference>
<comment type="caution">
    <text evidence="10">The sequence shown here is derived from an EMBL/GenBank/DDBJ whole genome shotgun (WGS) entry which is preliminary data.</text>
</comment>
<dbReference type="CDD" id="cd06454">
    <property type="entry name" value="KBL_like"/>
    <property type="match status" value="1"/>
</dbReference>
<dbReference type="PANTHER" id="PTHR13693">
    <property type="entry name" value="CLASS II AMINOTRANSFERASE/8-AMINO-7-OXONONANOATE SYNTHASE"/>
    <property type="match status" value="1"/>
</dbReference>
<sequence>MTSHHLHFHQSLSELSAQSLRRTRRVVDGPQGPTLEADGVKYLSFCSNDYLGLASHPGIVDATISAARRYGVGAAASALISGHAQAHETLERELADFVGMPRALYFSNGYMANIGAITALVGAGDAIFLDRLSHASLIDGARLSRAEFSVYPHNDIARLEHLLAKCRSPRKLVITDAVFSMDGDIAPLAALTALCERHGAWLLVDDAHGFGVLGPQGRGSLQHFGLQSDCLVYMGTLGKAAGVAGAFVAGHADLVEWLMQRARTYMFTTANPAMMASAVSASLAIIGRDEWRRERLREGAAYLGQRLAPLPWKLLPSSTAIQPLIVGDNQKARGLMGHLRSRGIWVPAICPPTVPKGTARLRISLSAAHTNEHLEQLADALLYAASALAGDAP</sequence>
<keyword evidence="10" id="KW-0012">Acyltransferase</keyword>
<keyword evidence="11" id="KW-1185">Reference proteome</keyword>
<dbReference type="Gene3D" id="3.90.1150.10">
    <property type="entry name" value="Aspartate Aminotransferase, domain 1"/>
    <property type="match status" value="1"/>
</dbReference>
<dbReference type="InterPro" id="IPR004839">
    <property type="entry name" value="Aminotransferase_I/II_large"/>
</dbReference>
<organism evidence="10 11">
    <name type="scientific">Herbaspirillum chlorophenolicum</name>
    <dbReference type="NCBI Taxonomy" id="211589"/>
    <lineage>
        <taxon>Bacteria</taxon>
        <taxon>Pseudomonadati</taxon>
        <taxon>Pseudomonadota</taxon>
        <taxon>Betaproteobacteria</taxon>
        <taxon>Burkholderiales</taxon>
        <taxon>Oxalobacteraceae</taxon>
        <taxon>Herbaspirillum</taxon>
    </lineage>
</organism>
<accession>A0ABW8F0A1</accession>
<evidence type="ECO:0000313" key="11">
    <source>
        <dbReference type="Proteomes" id="UP001617427"/>
    </source>
</evidence>
<feature type="binding site" evidence="8">
    <location>
        <position position="180"/>
    </location>
    <ligand>
        <name>pyridoxal 5'-phosphate</name>
        <dbReference type="ChEBI" id="CHEBI:597326"/>
    </ligand>
</feature>
<dbReference type="InterPro" id="IPR022834">
    <property type="entry name" value="AONS_Proteobacteria"/>
</dbReference>
<name>A0ABW8F0A1_9BURK</name>
<evidence type="ECO:0000313" key="10">
    <source>
        <dbReference type="EMBL" id="MFJ3046723.1"/>
    </source>
</evidence>